<reference evidence="1" key="2">
    <citation type="journal article" date="2015" name="Fish Shellfish Immunol.">
        <title>Early steps in the European eel (Anguilla anguilla)-Vibrio vulnificus interaction in the gills: Role of the RtxA13 toxin.</title>
        <authorList>
            <person name="Callol A."/>
            <person name="Pajuelo D."/>
            <person name="Ebbesson L."/>
            <person name="Teles M."/>
            <person name="MacKenzie S."/>
            <person name="Amaro C."/>
        </authorList>
    </citation>
    <scope>NUCLEOTIDE SEQUENCE</scope>
</reference>
<sequence>MTKTQRQFSLQSVGNLTTRCTCGITDLSDLYRSG</sequence>
<evidence type="ECO:0000313" key="1">
    <source>
        <dbReference type="EMBL" id="JAH34114.1"/>
    </source>
</evidence>
<proteinExistence type="predicted"/>
<reference evidence="1" key="1">
    <citation type="submission" date="2014-11" db="EMBL/GenBank/DDBJ databases">
        <authorList>
            <person name="Amaro Gonzalez C."/>
        </authorList>
    </citation>
    <scope>NUCLEOTIDE SEQUENCE</scope>
</reference>
<dbReference type="EMBL" id="GBXM01074463">
    <property type="protein sequence ID" value="JAH34114.1"/>
    <property type="molecule type" value="Transcribed_RNA"/>
</dbReference>
<organism evidence="1">
    <name type="scientific">Anguilla anguilla</name>
    <name type="common">European freshwater eel</name>
    <name type="synonym">Muraena anguilla</name>
    <dbReference type="NCBI Taxonomy" id="7936"/>
    <lineage>
        <taxon>Eukaryota</taxon>
        <taxon>Metazoa</taxon>
        <taxon>Chordata</taxon>
        <taxon>Craniata</taxon>
        <taxon>Vertebrata</taxon>
        <taxon>Euteleostomi</taxon>
        <taxon>Actinopterygii</taxon>
        <taxon>Neopterygii</taxon>
        <taxon>Teleostei</taxon>
        <taxon>Anguilliformes</taxon>
        <taxon>Anguillidae</taxon>
        <taxon>Anguilla</taxon>
    </lineage>
</organism>
<accession>A0A0E9RY11</accession>
<name>A0A0E9RY11_ANGAN</name>
<dbReference type="AlphaFoldDB" id="A0A0E9RY11"/>
<protein>
    <submittedName>
        <fullName evidence="1">Uncharacterized protein</fullName>
    </submittedName>
</protein>